<comment type="caution">
    <text evidence="1">The sequence shown here is derived from an EMBL/GenBank/DDBJ whole genome shotgun (WGS) entry which is preliminary data.</text>
</comment>
<proteinExistence type="predicted"/>
<dbReference type="EMBL" id="JASAOG010000096">
    <property type="protein sequence ID" value="KAK0052240.1"/>
    <property type="molecule type" value="Genomic_DNA"/>
</dbReference>
<reference evidence="1" key="1">
    <citation type="journal article" date="2023" name="PLoS Negl. Trop. Dis.">
        <title>A genome sequence for Biomphalaria pfeifferi, the major vector snail for the human-infecting parasite Schistosoma mansoni.</title>
        <authorList>
            <person name="Bu L."/>
            <person name="Lu L."/>
            <person name="Laidemitt M.R."/>
            <person name="Zhang S.M."/>
            <person name="Mutuku M."/>
            <person name="Mkoji G."/>
            <person name="Steinauer M."/>
            <person name="Loker E.S."/>
        </authorList>
    </citation>
    <scope>NUCLEOTIDE SEQUENCE</scope>
    <source>
        <strain evidence="1">KasaAsao</strain>
    </source>
</reference>
<dbReference type="AlphaFoldDB" id="A0AAD8BCN7"/>
<reference evidence="1" key="2">
    <citation type="submission" date="2023-04" db="EMBL/GenBank/DDBJ databases">
        <authorList>
            <person name="Bu L."/>
            <person name="Lu L."/>
            <person name="Laidemitt M.R."/>
            <person name="Zhang S.M."/>
            <person name="Mutuku M."/>
            <person name="Mkoji G."/>
            <person name="Steinauer M."/>
            <person name="Loker E.S."/>
        </authorList>
    </citation>
    <scope>NUCLEOTIDE SEQUENCE</scope>
    <source>
        <strain evidence="1">KasaAsao</strain>
        <tissue evidence="1">Whole Snail</tissue>
    </source>
</reference>
<dbReference type="Proteomes" id="UP001233172">
    <property type="component" value="Unassembled WGS sequence"/>
</dbReference>
<organism evidence="1 2">
    <name type="scientific">Biomphalaria pfeifferi</name>
    <name type="common">Bloodfluke planorb</name>
    <name type="synonym">Freshwater snail</name>
    <dbReference type="NCBI Taxonomy" id="112525"/>
    <lineage>
        <taxon>Eukaryota</taxon>
        <taxon>Metazoa</taxon>
        <taxon>Spiralia</taxon>
        <taxon>Lophotrochozoa</taxon>
        <taxon>Mollusca</taxon>
        <taxon>Gastropoda</taxon>
        <taxon>Heterobranchia</taxon>
        <taxon>Euthyneura</taxon>
        <taxon>Panpulmonata</taxon>
        <taxon>Hygrophila</taxon>
        <taxon>Lymnaeoidea</taxon>
        <taxon>Planorbidae</taxon>
        <taxon>Biomphalaria</taxon>
    </lineage>
</organism>
<evidence type="ECO:0000313" key="1">
    <source>
        <dbReference type="EMBL" id="KAK0052240.1"/>
    </source>
</evidence>
<accession>A0AAD8BCN7</accession>
<gene>
    <name evidence="1" type="ORF">Bpfe_018323</name>
</gene>
<evidence type="ECO:0000313" key="2">
    <source>
        <dbReference type="Proteomes" id="UP001233172"/>
    </source>
</evidence>
<sequence length="98" mass="10943">MHLLANFGSAADKGLGLFEDAVEGKTHVLMQREASGCFRLVRTAAIKHRKRINIAYHDCAAVYYHHANIEAFLAELQDKNRLLQAVYTGIKEKVFLGG</sequence>
<keyword evidence="2" id="KW-1185">Reference proteome</keyword>
<name>A0AAD8BCN7_BIOPF</name>
<protein>
    <submittedName>
        <fullName evidence="1">Uncharacterized protein</fullName>
    </submittedName>
</protein>